<accession>A0A1J1HXP2</accession>
<name>A0A1J1HXP2_9DIPT</name>
<dbReference type="AlphaFoldDB" id="A0A1J1HXP2"/>
<dbReference type="EMBL" id="CVRI01000025">
    <property type="protein sequence ID" value="CRK92314.1"/>
    <property type="molecule type" value="Genomic_DNA"/>
</dbReference>
<reference evidence="1 2" key="1">
    <citation type="submission" date="2015-04" db="EMBL/GenBank/DDBJ databases">
        <authorList>
            <person name="Syromyatnikov M.Y."/>
            <person name="Popov V.N."/>
        </authorList>
    </citation>
    <scope>NUCLEOTIDE SEQUENCE [LARGE SCALE GENOMIC DNA]</scope>
</reference>
<sequence>MIDSMLLEVMKFLHICCDSYEASIQTNHKSLIQSNQDNAVLVKHPHYNRIKFILKVVYKIKLDELKTLETQQNYFESFLTIDDDLSAASKTQLNC</sequence>
<gene>
    <name evidence="1" type="ORF">CLUMA_CG005893</name>
</gene>
<protein>
    <submittedName>
        <fullName evidence="1">CLUMA_CG005893, isoform A</fullName>
    </submittedName>
</protein>
<evidence type="ECO:0000313" key="1">
    <source>
        <dbReference type="EMBL" id="CRK92314.1"/>
    </source>
</evidence>
<evidence type="ECO:0000313" key="2">
    <source>
        <dbReference type="Proteomes" id="UP000183832"/>
    </source>
</evidence>
<organism evidence="1 2">
    <name type="scientific">Clunio marinus</name>
    <dbReference type="NCBI Taxonomy" id="568069"/>
    <lineage>
        <taxon>Eukaryota</taxon>
        <taxon>Metazoa</taxon>
        <taxon>Ecdysozoa</taxon>
        <taxon>Arthropoda</taxon>
        <taxon>Hexapoda</taxon>
        <taxon>Insecta</taxon>
        <taxon>Pterygota</taxon>
        <taxon>Neoptera</taxon>
        <taxon>Endopterygota</taxon>
        <taxon>Diptera</taxon>
        <taxon>Nematocera</taxon>
        <taxon>Chironomoidea</taxon>
        <taxon>Chironomidae</taxon>
        <taxon>Clunio</taxon>
    </lineage>
</organism>
<dbReference type="Proteomes" id="UP000183832">
    <property type="component" value="Unassembled WGS sequence"/>
</dbReference>
<proteinExistence type="predicted"/>
<keyword evidence="2" id="KW-1185">Reference proteome</keyword>